<dbReference type="GO" id="GO:0005304">
    <property type="term" value="F:L-valine transmembrane transporter activity"/>
    <property type="evidence" value="ECO:0007669"/>
    <property type="project" value="TreeGrafter"/>
</dbReference>
<accession>A0AAJ1RB26</accession>
<comment type="similarity">
    <text evidence="2 9">Belongs to the branched chain amino acid transporter family.</text>
</comment>
<feature type="transmembrane region" description="Helical" evidence="9">
    <location>
        <begin position="283"/>
        <end position="304"/>
    </location>
</feature>
<feature type="transmembrane region" description="Helical" evidence="9">
    <location>
        <begin position="41"/>
        <end position="66"/>
    </location>
</feature>
<dbReference type="RefSeq" id="WP_128686392.1">
    <property type="nucleotide sequence ID" value="NZ_CP029684.2"/>
</dbReference>
<dbReference type="AlphaFoldDB" id="A0AAJ1RB26"/>
<feature type="transmembrane region" description="Helical" evidence="9">
    <location>
        <begin position="204"/>
        <end position="222"/>
    </location>
</feature>
<feature type="transmembrane region" description="Helical" evidence="9">
    <location>
        <begin position="12"/>
        <end position="29"/>
    </location>
</feature>
<evidence type="ECO:0000256" key="6">
    <source>
        <dbReference type="ARBA" id="ARBA00022970"/>
    </source>
</evidence>
<feature type="transmembrane region" description="Helical" evidence="9">
    <location>
        <begin position="316"/>
        <end position="334"/>
    </location>
</feature>
<evidence type="ECO:0000256" key="1">
    <source>
        <dbReference type="ARBA" id="ARBA00004651"/>
    </source>
</evidence>
<comment type="function">
    <text evidence="9">Component of the transport system for branched-chain amino acids.</text>
</comment>
<evidence type="ECO:0000256" key="9">
    <source>
        <dbReference type="RuleBase" id="RU362122"/>
    </source>
</evidence>
<evidence type="ECO:0000256" key="7">
    <source>
        <dbReference type="ARBA" id="ARBA00022989"/>
    </source>
</evidence>
<name>A0AAJ1RB26_9LACO</name>
<keyword evidence="12" id="KW-1185">Reference proteome</keyword>
<evidence type="ECO:0000256" key="2">
    <source>
        <dbReference type="ARBA" id="ARBA00008540"/>
    </source>
</evidence>
<dbReference type="Gene3D" id="1.20.1740.10">
    <property type="entry name" value="Amino acid/polyamine transporter I"/>
    <property type="match status" value="1"/>
</dbReference>
<feature type="transmembrane region" description="Helical" evidence="9">
    <location>
        <begin position="153"/>
        <end position="172"/>
    </location>
</feature>
<keyword evidence="4" id="KW-1003">Cell membrane</keyword>
<evidence type="ECO:0000256" key="8">
    <source>
        <dbReference type="ARBA" id="ARBA00023136"/>
    </source>
</evidence>
<feature type="transmembrane region" description="Helical" evidence="9">
    <location>
        <begin position="340"/>
        <end position="361"/>
    </location>
</feature>
<evidence type="ECO:0000256" key="4">
    <source>
        <dbReference type="ARBA" id="ARBA00022475"/>
    </source>
</evidence>
<dbReference type="PANTHER" id="PTHR30588">
    <property type="entry name" value="BRANCHED-CHAIN AMINO ACID TRANSPORT SYSTEM 2 CARRIER PROTEIN"/>
    <property type="match status" value="1"/>
</dbReference>
<dbReference type="PANTHER" id="PTHR30588:SF0">
    <property type="entry name" value="BRANCHED-CHAIN AMINO ACID PERMEASE BRNQ"/>
    <property type="match status" value="1"/>
</dbReference>
<keyword evidence="3 9" id="KW-0813">Transport</keyword>
<dbReference type="Proteomes" id="UP001167919">
    <property type="component" value="Unassembled WGS sequence"/>
</dbReference>
<protein>
    <recommendedName>
        <fullName evidence="9">Branched-chain amino acid transport system carrier protein</fullName>
    </recommendedName>
</protein>
<keyword evidence="6 9" id="KW-0029">Amino-acid transport</keyword>
<evidence type="ECO:0000313" key="11">
    <source>
        <dbReference type="EMBL" id="QAS69918.1"/>
    </source>
</evidence>
<dbReference type="GO" id="GO:0005886">
    <property type="term" value="C:plasma membrane"/>
    <property type="evidence" value="ECO:0007669"/>
    <property type="project" value="UniProtKB-SubCell"/>
</dbReference>
<evidence type="ECO:0000256" key="5">
    <source>
        <dbReference type="ARBA" id="ARBA00022692"/>
    </source>
</evidence>
<keyword evidence="5 9" id="KW-0812">Transmembrane</keyword>
<keyword evidence="8 9" id="KW-0472">Membrane</keyword>
<feature type="transmembrane region" description="Helical" evidence="9">
    <location>
        <begin position="415"/>
        <end position="439"/>
    </location>
</feature>
<dbReference type="NCBIfam" id="TIGR00796">
    <property type="entry name" value="livcs"/>
    <property type="match status" value="1"/>
</dbReference>
<keyword evidence="7 9" id="KW-1133">Transmembrane helix</keyword>
<dbReference type="EMBL" id="SDWY01000002">
    <property type="protein sequence ID" value="MDN6900343.1"/>
    <property type="molecule type" value="Genomic_DNA"/>
</dbReference>
<feature type="transmembrane region" description="Helical" evidence="9">
    <location>
        <begin position="78"/>
        <end position="98"/>
    </location>
</feature>
<feature type="transmembrane region" description="Helical" evidence="9">
    <location>
        <begin position="373"/>
        <end position="395"/>
    </location>
</feature>
<dbReference type="EMBL" id="CP029684">
    <property type="protein sequence ID" value="QAS69918.1"/>
    <property type="molecule type" value="Genomic_DNA"/>
</dbReference>
<dbReference type="GO" id="GO:0015190">
    <property type="term" value="F:L-leucine transmembrane transporter activity"/>
    <property type="evidence" value="ECO:0007669"/>
    <property type="project" value="TreeGrafter"/>
</dbReference>
<feature type="transmembrane region" description="Helical" evidence="9">
    <location>
        <begin position="243"/>
        <end position="263"/>
    </location>
</feature>
<dbReference type="Pfam" id="PF05525">
    <property type="entry name" value="Branch_AA_trans"/>
    <property type="match status" value="1"/>
</dbReference>
<reference evidence="11" key="3">
    <citation type="submission" date="2020-01" db="EMBL/GenBank/DDBJ databases">
        <authorList>
            <person name="Cousin F.J."/>
            <person name="Le Guellec R."/>
            <person name="Cretenet M."/>
        </authorList>
    </citation>
    <scope>NUCLEOTIDE SEQUENCE</scope>
    <source>
        <strain evidence="11">UCMA 15228</strain>
    </source>
</reference>
<evidence type="ECO:0000256" key="3">
    <source>
        <dbReference type="ARBA" id="ARBA00022448"/>
    </source>
</evidence>
<proteinExistence type="inferred from homology"/>
<dbReference type="GO" id="GO:0015188">
    <property type="term" value="F:L-isoleucine transmembrane transporter activity"/>
    <property type="evidence" value="ECO:0007669"/>
    <property type="project" value="TreeGrafter"/>
</dbReference>
<sequence length="460" mass="49955">MLKETKHRDTFLIASLIFGMFFGAGNLIFPVQMGQNAGGNWLPATLGFLITGTAVPFLAMLAVSITDSTGVYDVAKPVAPWFATLFLILLHLTIGPFFGTPRTAATAFSMGVAPFLPARFQTLGMLIFSALFFSFAYYLTTKQSDLVKWIGRYLNPLFLVLLVLVLVLSFVLPMGSLKQAVQPTYASNTFFQGFLDGYNTMDGLALLAFAVTIVYAVQGLGYKKEQVPKMLAKSGLFSILAEALLYVGLVVLGTSSLSLFKAAANGGTAFSQIVHHYLGNFGLLFTAVLVTLAVFTTAMGLFASFSQDMHKRFPKVSYLAWLRITAVGSFITANAGLTNIIAWAVPVLMLMYPLALVLILLSLFSKFFKRSRIVYRATIFLTLPAALLDLCANLPVTNLPVITPLVDGYHKYLPLAALGLGWVLPALVGAFLGLSLFYFKNRLNSQPTKASKEETAAENS</sequence>
<dbReference type="GO" id="GO:0015820">
    <property type="term" value="P:L-leucine transport"/>
    <property type="evidence" value="ECO:0007669"/>
    <property type="project" value="TreeGrafter"/>
</dbReference>
<feature type="transmembrane region" description="Helical" evidence="9">
    <location>
        <begin position="118"/>
        <end position="141"/>
    </location>
</feature>
<evidence type="ECO:0000313" key="13">
    <source>
        <dbReference type="Proteomes" id="UP001167919"/>
    </source>
</evidence>
<organism evidence="10 13">
    <name type="scientific">Oenococcus sicerae</name>
    <dbReference type="NCBI Taxonomy" id="2203724"/>
    <lineage>
        <taxon>Bacteria</taxon>
        <taxon>Bacillati</taxon>
        <taxon>Bacillota</taxon>
        <taxon>Bacilli</taxon>
        <taxon>Lactobacillales</taxon>
        <taxon>Lactobacillaceae</taxon>
        <taxon>Oenococcus</taxon>
    </lineage>
</organism>
<comment type="subcellular location">
    <subcellularLocation>
        <location evidence="1 9">Cell membrane</location>
        <topology evidence="1 9">Multi-pass membrane protein</topology>
    </subcellularLocation>
</comment>
<reference evidence="11 12" key="1">
    <citation type="journal article" date="2019" name="Syst. Appl. Microbiol.">
        <title>Oenococcus sicerae sp. nov., isolated from French cider.</title>
        <authorList>
            <person name="Cousin F.J."/>
            <person name="Le Guellec R."/>
            <person name="Chagnot C."/>
            <person name="Goux D."/>
            <person name="Dalmasso M."/>
            <person name="Laplace J.M."/>
            <person name="Cretenet M."/>
        </authorList>
    </citation>
    <scope>NUCLEOTIDE SEQUENCE [LARGE SCALE GENOMIC DNA]</scope>
    <source>
        <strain evidence="11 12">UCMA 15228</strain>
    </source>
</reference>
<evidence type="ECO:0000313" key="10">
    <source>
        <dbReference type="EMBL" id="MDN6900343.1"/>
    </source>
</evidence>
<reference evidence="10" key="2">
    <citation type="submission" date="2019-01" db="EMBL/GenBank/DDBJ databases">
        <title>Oenococcus sicerae UCMA17102.</title>
        <authorList>
            <person name="Cousin F.J."/>
            <person name="Le Guellec R."/>
            <person name="Cretenet M."/>
        </authorList>
    </citation>
    <scope>NUCLEOTIDE SEQUENCE</scope>
    <source>
        <strain evidence="10">UCMA17102</strain>
    </source>
</reference>
<dbReference type="InterPro" id="IPR004685">
    <property type="entry name" value="Brnchd-chn_aa_trnsp_Livcs"/>
</dbReference>
<dbReference type="GO" id="GO:0015818">
    <property type="term" value="P:isoleucine transport"/>
    <property type="evidence" value="ECO:0007669"/>
    <property type="project" value="TreeGrafter"/>
</dbReference>
<gene>
    <name evidence="10" type="primary">brnQ</name>
    <name evidence="11" type="ORF">DLJ48_04960</name>
    <name evidence="10" type="ORF">EVC35_04895</name>
</gene>
<evidence type="ECO:0000313" key="12">
    <source>
        <dbReference type="Proteomes" id="UP000286907"/>
    </source>
</evidence>
<dbReference type="Proteomes" id="UP000286907">
    <property type="component" value="Chromosome"/>
</dbReference>